<name>A0ABT1XKS7_9BURK</name>
<dbReference type="RefSeq" id="WP_257512353.1">
    <property type="nucleotide sequence ID" value="NZ_JANKHG010000018.1"/>
</dbReference>
<accession>A0ABT1XKS7</accession>
<dbReference type="EMBL" id="JANKHG010000018">
    <property type="protein sequence ID" value="MCR2747123.1"/>
    <property type="molecule type" value="Genomic_DNA"/>
</dbReference>
<dbReference type="Proteomes" id="UP001165267">
    <property type="component" value="Unassembled WGS sequence"/>
</dbReference>
<gene>
    <name evidence="1" type="ORF">NSP04_10740</name>
</gene>
<evidence type="ECO:0000313" key="2">
    <source>
        <dbReference type="Proteomes" id="UP001165267"/>
    </source>
</evidence>
<keyword evidence="2" id="KW-1185">Reference proteome</keyword>
<evidence type="ECO:0008006" key="3">
    <source>
        <dbReference type="Google" id="ProtNLM"/>
    </source>
</evidence>
<dbReference type="Gene3D" id="3.90.176.10">
    <property type="entry name" value="Toxin ADP-ribosyltransferase, Chain A, domain 1"/>
    <property type="match status" value="1"/>
</dbReference>
<comment type="caution">
    <text evidence="1">The sequence shown here is derived from an EMBL/GenBank/DDBJ whole genome shotgun (WGS) entry which is preliminary data.</text>
</comment>
<sequence length="252" mass="27551">MRFNSLSRATGNLAKHVRGISQESARIADCDVIKLLGKHCNLNYLREIVGNGRSAIQPRTAQTSVSEAGLLAIAAYTSAGLDRMIHETYSSTGGPSHHRGAMLALESLILRTLHTMALTRVGAVKRNLTLNPEEFRSIYKPGALVRFDRITSVTLQPHQVYRGGNVDLTIGSDIDVIDVSSLSAFSGQHARGEKEGLLEPGSIFEVLRMEPRKEHSPLDLPQPGAPLHCEEWSVVLRQSELTFDPKSPLANP</sequence>
<protein>
    <recommendedName>
        <fullName evidence="3">NAD(+)--protein-arginine ADP-ribosyltransferase</fullName>
    </recommendedName>
</protein>
<organism evidence="1 2">
    <name type="scientific">Limnobacter parvus</name>
    <dbReference type="NCBI Taxonomy" id="2939690"/>
    <lineage>
        <taxon>Bacteria</taxon>
        <taxon>Pseudomonadati</taxon>
        <taxon>Pseudomonadota</taxon>
        <taxon>Betaproteobacteria</taxon>
        <taxon>Burkholderiales</taxon>
        <taxon>Burkholderiaceae</taxon>
        <taxon>Limnobacter</taxon>
    </lineage>
</organism>
<dbReference type="SUPFAM" id="SSF56399">
    <property type="entry name" value="ADP-ribosylation"/>
    <property type="match status" value="1"/>
</dbReference>
<reference evidence="1" key="1">
    <citation type="submission" date="2022-07" db="EMBL/GenBank/DDBJ databases">
        <authorList>
            <person name="Xamxidin M."/>
        </authorList>
    </citation>
    <scope>NUCLEOTIDE SEQUENCE</scope>
    <source>
        <strain evidence="1">YS8-69</strain>
    </source>
</reference>
<evidence type="ECO:0000313" key="1">
    <source>
        <dbReference type="EMBL" id="MCR2747123.1"/>
    </source>
</evidence>
<proteinExistence type="predicted"/>